<proteinExistence type="predicted"/>
<evidence type="ECO:0000313" key="2">
    <source>
        <dbReference type="Proteomes" id="UP000236333"/>
    </source>
</evidence>
<dbReference type="EMBL" id="PGGS01003446">
    <property type="protein sequence ID" value="PNG99279.1"/>
    <property type="molecule type" value="Genomic_DNA"/>
</dbReference>
<name>A0A2J7ZGD4_9CHLO</name>
<reference evidence="1 2" key="1">
    <citation type="journal article" date="2017" name="Mol. Biol. Evol.">
        <title>The 4-celled Tetrabaena socialis nuclear genome reveals the essential components for genetic control of cell number at the origin of multicellularity in the volvocine lineage.</title>
        <authorList>
            <person name="Featherston J."/>
            <person name="Arakaki Y."/>
            <person name="Hanschen E.R."/>
            <person name="Ferris P.J."/>
            <person name="Michod R.E."/>
            <person name="Olson B.J.S.C."/>
            <person name="Nozaki H."/>
            <person name="Durand P.M."/>
        </authorList>
    </citation>
    <scope>NUCLEOTIDE SEQUENCE [LARGE SCALE GENOMIC DNA]</scope>
    <source>
        <strain evidence="1 2">NIES-571</strain>
    </source>
</reference>
<feature type="non-terminal residue" evidence="1">
    <location>
        <position position="1"/>
    </location>
</feature>
<accession>A0A2J7ZGD4</accession>
<organism evidence="1 2">
    <name type="scientific">Tetrabaena socialis</name>
    <dbReference type="NCBI Taxonomy" id="47790"/>
    <lineage>
        <taxon>Eukaryota</taxon>
        <taxon>Viridiplantae</taxon>
        <taxon>Chlorophyta</taxon>
        <taxon>core chlorophytes</taxon>
        <taxon>Chlorophyceae</taxon>
        <taxon>CS clade</taxon>
        <taxon>Chlamydomonadales</taxon>
        <taxon>Tetrabaenaceae</taxon>
        <taxon>Tetrabaena</taxon>
    </lineage>
</organism>
<sequence length="74" mass="7929">VDPDCPVRYIPTLYFWSAAGCGSSIANPLSNDESEETLRLLVAKFVQETAAGKRYVDRITSDIIKSGGKSCGGC</sequence>
<dbReference type="Proteomes" id="UP000236333">
    <property type="component" value="Unassembled WGS sequence"/>
</dbReference>
<comment type="caution">
    <text evidence="1">The sequence shown here is derived from an EMBL/GenBank/DDBJ whole genome shotgun (WGS) entry which is preliminary data.</text>
</comment>
<gene>
    <name evidence="1" type="ORF">TSOC_014946</name>
</gene>
<protein>
    <submittedName>
        <fullName evidence="1">Uncharacterized protein</fullName>
    </submittedName>
</protein>
<evidence type="ECO:0000313" key="1">
    <source>
        <dbReference type="EMBL" id="PNG99279.1"/>
    </source>
</evidence>
<dbReference type="AlphaFoldDB" id="A0A2J7ZGD4"/>
<keyword evidence="2" id="KW-1185">Reference proteome</keyword>
<dbReference type="OrthoDB" id="78947at2759"/>